<dbReference type="EMBL" id="JAUSUG010000003">
    <property type="protein sequence ID" value="MDQ0253577.1"/>
    <property type="molecule type" value="Genomic_DNA"/>
</dbReference>
<name>A0ABT9ZQR1_9BACI</name>
<dbReference type="Proteomes" id="UP001230005">
    <property type="component" value="Unassembled WGS sequence"/>
</dbReference>
<gene>
    <name evidence="4" type="ORF">J2S74_000949</name>
</gene>
<sequence length="205" mass="23776">MEPKWLEYAKKLQSIAQAGLAYSKDKFDKERFEQIRDLSIDIIHNYTDIEHEKIRDLFANETGYQTPKIDVRAAIFEGETILLVKEQNDGRWSLPGGWADMDTSLADAIIKESKEEAGLDVLPKRVISIFDYKKHHSKPLPYGILKIFVECEPIKGDFIKNIETSEAKFFELEALPPLSLNRNTKEQIEYCFQVRKKDHHEAAFD</sequence>
<dbReference type="InterPro" id="IPR059176">
    <property type="entry name" value="UDP-X_N"/>
</dbReference>
<dbReference type="Gene3D" id="6.10.250.1120">
    <property type="match status" value="1"/>
</dbReference>
<evidence type="ECO:0000259" key="3">
    <source>
        <dbReference type="PROSITE" id="PS51462"/>
    </source>
</evidence>
<feature type="domain" description="Nudix hydrolase" evidence="3">
    <location>
        <begin position="66"/>
        <end position="196"/>
    </location>
</feature>
<dbReference type="Pfam" id="PF12535">
    <property type="entry name" value="Nudix_N"/>
    <property type="match status" value="1"/>
</dbReference>
<dbReference type="PANTHER" id="PTHR43046">
    <property type="entry name" value="GDP-MANNOSE MANNOSYL HYDROLASE"/>
    <property type="match status" value="1"/>
</dbReference>
<proteinExistence type="predicted"/>
<accession>A0ABT9ZQR1</accession>
<comment type="cofactor">
    <cofactor evidence="1">
        <name>Mg(2+)</name>
        <dbReference type="ChEBI" id="CHEBI:18420"/>
    </cofactor>
</comment>
<keyword evidence="2" id="KW-0378">Hydrolase</keyword>
<comment type="caution">
    <text evidence="4">The sequence shown here is derived from an EMBL/GenBank/DDBJ whole genome shotgun (WGS) entry which is preliminary data.</text>
</comment>
<dbReference type="SUPFAM" id="SSF55811">
    <property type="entry name" value="Nudix"/>
    <property type="match status" value="1"/>
</dbReference>
<keyword evidence="5" id="KW-1185">Reference proteome</keyword>
<evidence type="ECO:0000256" key="1">
    <source>
        <dbReference type="ARBA" id="ARBA00001946"/>
    </source>
</evidence>
<evidence type="ECO:0000313" key="4">
    <source>
        <dbReference type="EMBL" id="MDQ0253577.1"/>
    </source>
</evidence>
<dbReference type="InterPro" id="IPR015797">
    <property type="entry name" value="NUDIX_hydrolase-like_dom_sf"/>
</dbReference>
<evidence type="ECO:0000313" key="5">
    <source>
        <dbReference type="Proteomes" id="UP001230005"/>
    </source>
</evidence>
<organism evidence="4 5">
    <name type="scientific">Evansella vedderi</name>
    <dbReference type="NCBI Taxonomy" id="38282"/>
    <lineage>
        <taxon>Bacteria</taxon>
        <taxon>Bacillati</taxon>
        <taxon>Bacillota</taxon>
        <taxon>Bacilli</taxon>
        <taxon>Bacillales</taxon>
        <taxon>Bacillaceae</taxon>
        <taxon>Evansella</taxon>
    </lineage>
</organism>
<dbReference type="PROSITE" id="PS51462">
    <property type="entry name" value="NUDIX"/>
    <property type="match status" value="1"/>
</dbReference>
<dbReference type="InterPro" id="IPR000086">
    <property type="entry name" value="NUDIX_hydrolase_dom"/>
</dbReference>
<dbReference type="RefSeq" id="WP_370875958.1">
    <property type="nucleotide sequence ID" value="NZ_JAUSUG010000003.1"/>
</dbReference>
<protein>
    <submittedName>
        <fullName evidence="4">ADP-ribose pyrophosphatase YjhB (NUDIX family)</fullName>
    </submittedName>
</protein>
<dbReference type="Pfam" id="PF00293">
    <property type="entry name" value="NUDIX"/>
    <property type="match status" value="1"/>
</dbReference>
<dbReference type="Gene3D" id="3.90.79.10">
    <property type="entry name" value="Nucleoside Triphosphate Pyrophosphohydrolase"/>
    <property type="match status" value="1"/>
</dbReference>
<reference evidence="4 5" key="1">
    <citation type="submission" date="2023-07" db="EMBL/GenBank/DDBJ databases">
        <title>Genomic Encyclopedia of Type Strains, Phase IV (KMG-IV): sequencing the most valuable type-strain genomes for metagenomic binning, comparative biology and taxonomic classification.</title>
        <authorList>
            <person name="Goeker M."/>
        </authorList>
    </citation>
    <scope>NUCLEOTIDE SEQUENCE [LARGE SCALE GENOMIC DNA]</scope>
    <source>
        <strain evidence="4 5">DSM 9768</strain>
    </source>
</reference>
<evidence type="ECO:0000256" key="2">
    <source>
        <dbReference type="ARBA" id="ARBA00022801"/>
    </source>
</evidence>
<dbReference type="PANTHER" id="PTHR43046:SF16">
    <property type="entry name" value="ADP-RIBOSE PYROPHOSPHATASE YJHB-RELATED"/>
    <property type="match status" value="1"/>
</dbReference>